<dbReference type="PROSITE" id="PS00076">
    <property type="entry name" value="PYRIDINE_REDOX_1"/>
    <property type="match status" value="1"/>
</dbReference>
<keyword evidence="14 17" id="KW-0539">Nucleus</keyword>
<evidence type="ECO:0000256" key="18">
    <source>
        <dbReference type="RuleBase" id="RU003691"/>
    </source>
</evidence>
<evidence type="ECO:0000256" key="3">
    <source>
        <dbReference type="ARBA" id="ARBA00009775"/>
    </source>
</evidence>
<feature type="binding site" evidence="17">
    <location>
        <begin position="276"/>
        <end position="277"/>
    </location>
    <ligand>
        <name>S-adenosyl-L-methionine</name>
        <dbReference type="ChEBI" id="CHEBI:59789"/>
    </ligand>
</feature>
<dbReference type="GO" id="GO:0050660">
    <property type="term" value="F:flavin adenine dinucleotide binding"/>
    <property type="evidence" value="ECO:0007669"/>
    <property type="project" value="InterPro"/>
</dbReference>
<dbReference type="GO" id="GO:0006749">
    <property type="term" value="P:glutathione metabolic process"/>
    <property type="evidence" value="ECO:0007669"/>
    <property type="project" value="TreeGrafter"/>
</dbReference>
<comment type="cofactor">
    <cofactor evidence="1">
        <name>FAD</name>
        <dbReference type="ChEBI" id="CHEBI:57692"/>
    </cofactor>
</comment>
<comment type="function">
    <text evidence="17">Specifically methylates the N1 position of guanosine-37 in various cytoplasmic and mitochondrial tRNAs. Methylation is not dependent on the nature of the nucleoside 5' of the target nucleoside. This is the first step in the biosynthesis of wybutosine (yW), a modified base adjacent to the anticodon of tRNAs and required for accurate decoding.</text>
</comment>
<dbReference type="FunFam" id="3.30.300.110:FF:000001">
    <property type="entry name" value="tRNA (guanine(37)-N1)-methyltransferase"/>
    <property type="match status" value="1"/>
</dbReference>
<protein>
    <recommendedName>
        <fullName evidence="17">tRNA (guanine(37)-N1)-methyltransferase</fullName>
        <ecNumber evidence="17">2.1.1.228</ecNumber>
    </recommendedName>
    <alternativeName>
        <fullName evidence="17">M1G-methyltransferase</fullName>
    </alternativeName>
    <alternativeName>
        <fullName evidence="17">tRNA [GM37] methyltransferase</fullName>
    </alternativeName>
    <alternativeName>
        <fullName evidence="17">tRNA methyltransferase 5 homolog</fullName>
    </alternativeName>
</protein>
<evidence type="ECO:0000256" key="5">
    <source>
        <dbReference type="ARBA" id="ARBA00022603"/>
    </source>
</evidence>
<dbReference type="PROSITE" id="PS51684">
    <property type="entry name" value="SAM_MT_TRM5_TYW2"/>
    <property type="match status" value="1"/>
</dbReference>
<dbReference type="SUPFAM" id="SSF53335">
    <property type="entry name" value="S-adenosyl-L-methionine-dependent methyltransferases"/>
    <property type="match status" value="1"/>
</dbReference>
<evidence type="ECO:0000256" key="10">
    <source>
        <dbReference type="ARBA" id="ARBA00022827"/>
    </source>
</evidence>
<dbReference type="InterPro" id="IPR025792">
    <property type="entry name" value="tRNA_Gua_MeTrfase_euk"/>
</dbReference>
<keyword evidence="6 18" id="KW-0285">Flavoprotein</keyword>
<dbReference type="HAMAP" id="MF_03152">
    <property type="entry name" value="TRM5"/>
    <property type="match status" value="1"/>
</dbReference>
<dbReference type="GO" id="GO:0052906">
    <property type="term" value="F:tRNA (guanine(37)-N1)-methyltransferase activity"/>
    <property type="evidence" value="ECO:0007669"/>
    <property type="project" value="UniProtKB-UniRule"/>
</dbReference>
<dbReference type="OrthoDB" id="408788at2759"/>
<dbReference type="PRINTS" id="PR00368">
    <property type="entry name" value="FADPNR"/>
</dbReference>
<dbReference type="AlphaFoldDB" id="A0A0M0J716"/>
<gene>
    <name evidence="20" type="ORF">Ctob_007400</name>
</gene>
<organism evidence="20 21">
    <name type="scientific">Chrysochromulina tobinii</name>
    <dbReference type="NCBI Taxonomy" id="1460289"/>
    <lineage>
        <taxon>Eukaryota</taxon>
        <taxon>Haptista</taxon>
        <taxon>Haptophyta</taxon>
        <taxon>Prymnesiophyceae</taxon>
        <taxon>Prymnesiales</taxon>
        <taxon>Chrysochromulinaceae</taxon>
        <taxon>Chrysochromulina</taxon>
    </lineage>
</organism>
<proteinExistence type="inferred from homology"/>
<keyword evidence="7 17" id="KW-0808">Transferase</keyword>
<dbReference type="InterPro" id="IPR029063">
    <property type="entry name" value="SAM-dependent_MTases_sf"/>
</dbReference>
<dbReference type="SUPFAM" id="SSF55424">
    <property type="entry name" value="FAD/NAD-linked reductases, dimerisation (C-terminal) domain"/>
    <property type="match status" value="1"/>
</dbReference>
<dbReference type="GO" id="GO:0005634">
    <property type="term" value="C:nucleus"/>
    <property type="evidence" value="ECO:0007669"/>
    <property type="project" value="UniProtKB-SubCell"/>
</dbReference>
<dbReference type="NCBIfam" id="NF004776">
    <property type="entry name" value="PRK06116.1"/>
    <property type="match status" value="1"/>
</dbReference>
<comment type="caution">
    <text evidence="20">The sequence shown here is derived from an EMBL/GenBank/DDBJ whole genome shotgun (WGS) entry which is preliminary data.</text>
</comment>
<evidence type="ECO:0000256" key="17">
    <source>
        <dbReference type="HAMAP-Rule" id="MF_03152"/>
    </source>
</evidence>
<keyword evidence="4 17" id="KW-0963">Cytoplasm</keyword>
<comment type="similarity">
    <text evidence="17">Belongs to the TRM5 / TYW2 family.</text>
</comment>
<evidence type="ECO:0000256" key="11">
    <source>
        <dbReference type="ARBA" id="ARBA00023002"/>
    </source>
</evidence>
<dbReference type="GO" id="GO:0005759">
    <property type="term" value="C:mitochondrial matrix"/>
    <property type="evidence" value="ECO:0007669"/>
    <property type="project" value="UniProtKB-SubCell"/>
</dbReference>
<keyword evidence="10 18" id="KW-0274">FAD</keyword>
<keyword evidence="8 17" id="KW-0949">S-adenosyl-L-methionine</keyword>
<feature type="binding site" evidence="17">
    <location>
        <position position="238"/>
    </location>
    <ligand>
        <name>S-adenosyl-L-methionine</name>
        <dbReference type="ChEBI" id="CHEBI:59789"/>
    </ligand>
</feature>
<keyword evidence="13" id="KW-1015">Disulfide bond</keyword>
<keyword evidence="15 18" id="KW-0676">Redox-active center</keyword>
<keyword evidence="21" id="KW-1185">Reference proteome</keyword>
<evidence type="ECO:0000256" key="13">
    <source>
        <dbReference type="ARBA" id="ARBA00023157"/>
    </source>
</evidence>
<evidence type="ECO:0000256" key="8">
    <source>
        <dbReference type="ARBA" id="ARBA00022691"/>
    </source>
</evidence>
<comment type="caution">
    <text evidence="17">Lacks conserved residue(s) required for the propagation of feature annotation.</text>
</comment>
<dbReference type="EC" id="2.1.1.228" evidence="17"/>
<keyword evidence="5 17" id="KW-0489">Methyltransferase</keyword>
<dbReference type="GO" id="GO:0004362">
    <property type="term" value="F:glutathione-disulfide reductase (NADPH) activity"/>
    <property type="evidence" value="ECO:0007669"/>
    <property type="project" value="TreeGrafter"/>
</dbReference>
<dbReference type="Pfam" id="PF25133">
    <property type="entry name" value="TYW2_N_2"/>
    <property type="match status" value="1"/>
</dbReference>
<evidence type="ECO:0000256" key="7">
    <source>
        <dbReference type="ARBA" id="ARBA00022679"/>
    </source>
</evidence>
<dbReference type="Pfam" id="PF07992">
    <property type="entry name" value="Pyr_redox_2"/>
    <property type="match status" value="1"/>
</dbReference>
<accession>A0A0M0J716</accession>
<dbReference type="InterPro" id="IPR023753">
    <property type="entry name" value="FAD/NAD-binding_dom"/>
</dbReference>
<dbReference type="GO" id="GO:0045454">
    <property type="term" value="P:cell redox homeostasis"/>
    <property type="evidence" value="ECO:0007669"/>
    <property type="project" value="InterPro"/>
</dbReference>
<dbReference type="Pfam" id="PF02852">
    <property type="entry name" value="Pyr_redox_dim"/>
    <property type="match status" value="1"/>
</dbReference>
<evidence type="ECO:0000256" key="14">
    <source>
        <dbReference type="ARBA" id="ARBA00023242"/>
    </source>
</evidence>
<dbReference type="Gene3D" id="3.30.300.110">
    <property type="entry name" value="Met-10+ protein-like domains"/>
    <property type="match status" value="1"/>
</dbReference>
<evidence type="ECO:0000256" key="9">
    <source>
        <dbReference type="ARBA" id="ARBA00022694"/>
    </source>
</evidence>
<keyword evidence="9 17" id="KW-0819">tRNA processing</keyword>
<dbReference type="InterPro" id="IPR056743">
    <property type="entry name" value="TRM5-TYW2-like_MTfase"/>
</dbReference>
<evidence type="ECO:0000256" key="16">
    <source>
        <dbReference type="ARBA" id="ARBA00047783"/>
    </source>
</evidence>
<dbReference type="Proteomes" id="UP000037460">
    <property type="component" value="Unassembled WGS sequence"/>
</dbReference>
<comment type="similarity">
    <text evidence="3">Belongs to the class I-like SAM-binding methyltransferase superfamily. TRM5/TYW2 family.</text>
</comment>
<evidence type="ECO:0000256" key="6">
    <source>
        <dbReference type="ARBA" id="ARBA00022630"/>
    </source>
</evidence>
<comment type="catalytic activity">
    <reaction evidence="16 17">
        <text>guanosine(37) in tRNA + S-adenosyl-L-methionine = N(1)-methylguanosine(37) in tRNA + S-adenosyl-L-homocysteine + H(+)</text>
        <dbReference type="Rhea" id="RHEA:36899"/>
        <dbReference type="Rhea" id="RHEA-COMP:10145"/>
        <dbReference type="Rhea" id="RHEA-COMP:10147"/>
        <dbReference type="ChEBI" id="CHEBI:15378"/>
        <dbReference type="ChEBI" id="CHEBI:57856"/>
        <dbReference type="ChEBI" id="CHEBI:59789"/>
        <dbReference type="ChEBI" id="CHEBI:73542"/>
        <dbReference type="ChEBI" id="CHEBI:74269"/>
        <dbReference type="EC" id="2.1.1.228"/>
    </reaction>
</comment>
<dbReference type="GO" id="GO:0005829">
    <property type="term" value="C:cytosol"/>
    <property type="evidence" value="ECO:0007669"/>
    <property type="project" value="TreeGrafter"/>
</dbReference>
<evidence type="ECO:0000256" key="15">
    <source>
        <dbReference type="ARBA" id="ARBA00023284"/>
    </source>
</evidence>
<dbReference type="InterPro" id="IPR030382">
    <property type="entry name" value="MeTrfase_TRM5/TYW2"/>
</dbReference>
<dbReference type="EMBL" id="JWZX01003280">
    <property type="protein sequence ID" value="KOO22399.1"/>
    <property type="molecule type" value="Genomic_DNA"/>
</dbReference>
<dbReference type="GO" id="GO:0070901">
    <property type="term" value="P:mitochondrial tRNA methylation"/>
    <property type="evidence" value="ECO:0007669"/>
    <property type="project" value="UniProtKB-ARBA"/>
</dbReference>
<evidence type="ECO:0000256" key="12">
    <source>
        <dbReference type="ARBA" id="ARBA00023128"/>
    </source>
</evidence>
<comment type="subcellular location">
    <subcellularLocation>
        <location evidence="17">Mitochondrion matrix</location>
    </subcellularLocation>
    <subcellularLocation>
        <location evidence="17">Nucleus</location>
    </subcellularLocation>
    <subcellularLocation>
        <location evidence="17">Cytoplasm</location>
    </subcellularLocation>
    <text evidence="17">Predominantly in the mitochondria and in the nucleus.</text>
</comment>
<keyword evidence="11 18" id="KW-0560">Oxidoreductase</keyword>
<dbReference type="Gene3D" id="3.50.50.60">
    <property type="entry name" value="FAD/NAD(P)-binding domain"/>
    <property type="match status" value="2"/>
</dbReference>
<evidence type="ECO:0000256" key="4">
    <source>
        <dbReference type="ARBA" id="ARBA00022490"/>
    </source>
</evidence>
<evidence type="ECO:0000313" key="20">
    <source>
        <dbReference type="EMBL" id="KOO22399.1"/>
    </source>
</evidence>
<dbReference type="Pfam" id="PF02475">
    <property type="entry name" value="TRM5-TYW2_MTfase"/>
    <property type="match status" value="1"/>
</dbReference>
<dbReference type="SUPFAM" id="SSF51905">
    <property type="entry name" value="FAD/NAD(P)-binding domain"/>
    <property type="match status" value="1"/>
</dbReference>
<keyword evidence="12 17" id="KW-0496">Mitochondrion</keyword>
<dbReference type="Gene3D" id="3.30.390.30">
    <property type="match status" value="1"/>
</dbReference>
<dbReference type="InterPro" id="IPR004099">
    <property type="entry name" value="Pyr_nucl-diS_OxRdtase_dimer"/>
</dbReference>
<feature type="domain" description="SAM-dependent methyltransferase TRM5/TYW2-type" evidence="19">
    <location>
        <begin position="132"/>
        <end position="299"/>
    </location>
</feature>
<dbReference type="InterPro" id="IPR036188">
    <property type="entry name" value="FAD/NAD-bd_sf"/>
</dbReference>
<evidence type="ECO:0000313" key="21">
    <source>
        <dbReference type="Proteomes" id="UP000037460"/>
    </source>
</evidence>
<reference evidence="21" key="1">
    <citation type="journal article" date="2015" name="PLoS Genet.">
        <title>Genome Sequence and Transcriptome Analyses of Chrysochromulina tobin: Metabolic Tools for Enhanced Algal Fitness in the Prominent Order Prymnesiales (Haptophyceae).</title>
        <authorList>
            <person name="Hovde B.T."/>
            <person name="Deodato C.R."/>
            <person name="Hunsperger H.M."/>
            <person name="Ryken S.A."/>
            <person name="Yost W."/>
            <person name="Jha R.K."/>
            <person name="Patterson J."/>
            <person name="Monnat R.J. Jr."/>
            <person name="Barlow S.B."/>
            <person name="Starkenburg S.R."/>
            <person name="Cattolico R.A."/>
        </authorList>
    </citation>
    <scope>NUCLEOTIDE SEQUENCE</scope>
    <source>
        <strain evidence="21">CCMP291</strain>
    </source>
</reference>
<evidence type="ECO:0000259" key="19">
    <source>
        <dbReference type="PROSITE" id="PS51684"/>
    </source>
</evidence>
<dbReference type="PANTHER" id="PTHR42737">
    <property type="entry name" value="GLUTATHIONE REDUCTASE"/>
    <property type="match status" value="1"/>
</dbReference>
<dbReference type="InterPro" id="IPR012999">
    <property type="entry name" value="Pyr_OxRdtase_I_AS"/>
</dbReference>
<dbReference type="InterPro" id="IPR056744">
    <property type="entry name" value="TRM5/TYW2-like_N"/>
</dbReference>
<dbReference type="FunFam" id="3.30.390.30:FF:000003">
    <property type="entry name" value="Glutathione reductase"/>
    <property type="match status" value="1"/>
</dbReference>
<evidence type="ECO:0000256" key="1">
    <source>
        <dbReference type="ARBA" id="ARBA00001974"/>
    </source>
</evidence>
<name>A0A0M0J716_9EUKA</name>
<comment type="similarity">
    <text evidence="2 18">Belongs to the class-I pyridine nucleotide-disulfide oxidoreductase family.</text>
</comment>
<dbReference type="InterPro" id="IPR046952">
    <property type="entry name" value="GSHR/TRXR-like"/>
</dbReference>
<dbReference type="PRINTS" id="PR00411">
    <property type="entry name" value="PNDRDTASEI"/>
</dbReference>
<comment type="subunit">
    <text evidence="17">Monomer.</text>
</comment>
<evidence type="ECO:0000256" key="2">
    <source>
        <dbReference type="ARBA" id="ARBA00007532"/>
    </source>
</evidence>
<dbReference type="GO" id="GO:0034599">
    <property type="term" value="P:cellular response to oxidative stress"/>
    <property type="evidence" value="ECO:0007669"/>
    <property type="project" value="TreeGrafter"/>
</dbReference>
<dbReference type="InterPro" id="IPR016156">
    <property type="entry name" value="FAD/NAD-linked_Rdtase_dimer_sf"/>
</dbReference>
<dbReference type="PANTHER" id="PTHR42737:SF2">
    <property type="entry name" value="GLUTATHIONE REDUCTASE"/>
    <property type="match status" value="1"/>
</dbReference>
<dbReference type="Gene3D" id="3.40.50.150">
    <property type="entry name" value="Vaccinia Virus protein VP39"/>
    <property type="match status" value="1"/>
</dbReference>
<sequence length="855" mass="91967">MSTPATTSTAMECSWKSQFEVSLELVALRIAARQCNTFTKRLGDYVFTRPKVRPIIADPEAAEGSGATRLLLLSEAVRGLELAELPVEVREFALAEGAQPVRYTLRLGYEILTAEQVLRLLLPAGIEVPSAFEQVGHIAHVNLRAEHLPYKRLIGQVLLEKNSPRLRSVVNKVESLSRDGTAADQRTASDEKAWRFRVFPMEVLAGESNLLTSVRENGARFELDYREVYWNSRLETEHKRIVEQLGPSAVVADAFAGIGPFAVPAALRGASVYANDLNPASHQFLVRNVEINKVASALTFLDVFVGAFDRTRWTAPLPRVHCYCFSKADDPRADVIATAERLMGCTLPDATAHVTGSDHYDYLVIGAGSGGVASARRAAMYGKRVVLVERGPEWAEGGERVGAGYGGTCVNVGCVPKKLMFTAASFLESAEESVGYGIEHVAPPRLNWPALVKARDKYVERLNGIYARNLDSSGVERVVGVARFVGPREVEVASAGRRLTADHVLIAVGGAPTMPEIPGADLSISSNGFFELKEQPQKALVVGSGYIGVELAGILNAIGCDTTILCRGNGVLRRGFDPLITEVLNDELVRSGVALRTNSTEVAALKRSADGTIDATLGSGEVLSGFDCVMFAVGRHPATAALNLGCTGVTVDEAGRVRVDDFQWTGVDGIYCLGDAATTNIGFELTPVAIAAGRRLADRLFGGLAEARIEYKNIPTVVFSHPPIGTVGLTEPQARKEYGESNVRAYTSRFKPMHYALSDEHAKKPMAMKLVCVGDEERVVGLHVIGVFADEMLQGFALALKMGATKADFDNVVAIHPTASEEFVTMAPWGARHVDAASGASASGATIKPTPPPRR</sequence>